<dbReference type="InterPro" id="IPR038770">
    <property type="entry name" value="Na+/solute_symporter_sf"/>
</dbReference>
<keyword evidence="13" id="KW-1185">Reference proteome</keyword>
<keyword evidence="2" id="KW-0813">Transport</keyword>
<evidence type="ECO:0000259" key="11">
    <source>
        <dbReference type="Pfam" id="PF00999"/>
    </source>
</evidence>
<feature type="domain" description="Cation/H+ exchanger transmembrane" evidence="11">
    <location>
        <begin position="14"/>
        <end position="389"/>
    </location>
</feature>
<comment type="caution">
    <text evidence="12">The sequence shown here is derived from an EMBL/GenBank/DDBJ whole genome shotgun (WGS) entry which is preliminary data.</text>
</comment>
<keyword evidence="7" id="KW-0406">Ion transport</keyword>
<dbReference type="Proteomes" id="UP000283734">
    <property type="component" value="Unassembled WGS sequence"/>
</dbReference>
<evidence type="ECO:0000256" key="4">
    <source>
        <dbReference type="ARBA" id="ARBA00022475"/>
    </source>
</evidence>
<dbReference type="InterPro" id="IPR006153">
    <property type="entry name" value="Cation/H_exchanger_TM"/>
</dbReference>
<sequence length="635" mass="68603">MDLSVSFQLAIITVVAFACQWLAWRIKLPAILPLLLTGLALGPATGVLSPQTLFGDLLLPGVSLAVSIILFEGAMTLRFDEIRGLEKTVRRLVTWGALVTWSVVTVSAWWLLKLPLGLALLFGALVVVTGPTVIVPLLRSVRPVSSVSRLLRWEGIVIDPIGAILAVLAYELVVATGQDGALLHTLWLFFQTIAVGAAIGGAVALALAELLRRHLIPEYLRSFLVLSFVVGEFVLANGLSEESGLVAVTATGIVLANRKGVRTDDILHFKENLSVMLISGLFIVLAARLQMEELSRLGLTALAVLVIIQLVARPLSVLISTVGSSLNWREKSLLAWIAPRGIVAAAISALFAERLQQNGVAGAEMLVPLTFMVIIGTVALQSLTARPLARLLKVAEPAPRGFLIVGANPVARAVGAALQKNNFPVTVTDSSWESIRAARMEGLGTFYGNPVSQHADQYLDLVGCGKLLGLSPRRELNTMSTMRYRLEFGEQNIFSLPTPKSEKEVKHEVAPEHRGATLFGPEMSYARLASLLSQGAEIRKTRITEEFDFDAYLSTSGRQVWPLFAIDSRDRIHIFTAEGKPEPRAGWHILGLVKEDVAKEEAKAEARAEAAAERTSSDKDKPKDAGDSKEKGLPG</sequence>
<dbReference type="Gene3D" id="3.40.50.720">
    <property type="entry name" value="NAD(P)-binding Rossmann-like Domain"/>
    <property type="match status" value="1"/>
</dbReference>
<feature type="transmembrane region" description="Helical" evidence="10">
    <location>
        <begin position="118"/>
        <end position="138"/>
    </location>
</feature>
<dbReference type="AlphaFoldDB" id="A0A418Y3D5"/>
<dbReference type="PANTHER" id="PTHR32507:SF0">
    <property type="entry name" value="NA(+)_H(+) ANTIPORTER 2-RELATED"/>
    <property type="match status" value="1"/>
</dbReference>
<feature type="transmembrane region" description="Helical" evidence="10">
    <location>
        <begin position="219"/>
        <end position="238"/>
    </location>
</feature>
<dbReference type="PANTHER" id="PTHR32507">
    <property type="entry name" value="NA(+)/H(+) ANTIPORTER 1"/>
    <property type="match status" value="1"/>
</dbReference>
<gene>
    <name evidence="12" type="ORF">D4A39_04250</name>
</gene>
<evidence type="ECO:0000256" key="6">
    <source>
        <dbReference type="ARBA" id="ARBA00022989"/>
    </source>
</evidence>
<keyword evidence="3" id="KW-0050">Antiport</keyword>
<feature type="transmembrane region" description="Helical" evidence="10">
    <location>
        <begin position="185"/>
        <end position="207"/>
    </location>
</feature>
<evidence type="ECO:0000256" key="9">
    <source>
        <dbReference type="SAM" id="MobiDB-lite"/>
    </source>
</evidence>
<feature type="region of interest" description="Disordered" evidence="9">
    <location>
        <begin position="601"/>
        <end position="635"/>
    </location>
</feature>
<organism evidence="12 13">
    <name type="scientific">Alcanivorax profundi</name>
    <dbReference type="NCBI Taxonomy" id="2338368"/>
    <lineage>
        <taxon>Bacteria</taxon>
        <taxon>Pseudomonadati</taxon>
        <taxon>Pseudomonadota</taxon>
        <taxon>Gammaproteobacteria</taxon>
        <taxon>Oceanospirillales</taxon>
        <taxon>Alcanivoracaceae</taxon>
        <taxon>Alcanivorax</taxon>
    </lineage>
</organism>
<feature type="transmembrane region" description="Helical" evidence="10">
    <location>
        <begin position="297"/>
        <end position="321"/>
    </location>
</feature>
<keyword evidence="6 10" id="KW-1133">Transmembrane helix</keyword>
<feature type="transmembrane region" description="Helical" evidence="10">
    <location>
        <begin position="333"/>
        <end position="353"/>
    </location>
</feature>
<evidence type="ECO:0000256" key="10">
    <source>
        <dbReference type="SAM" id="Phobius"/>
    </source>
</evidence>
<name>A0A418Y3D5_9GAMM</name>
<dbReference type="GO" id="GO:1902600">
    <property type="term" value="P:proton transmembrane transport"/>
    <property type="evidence" value="ECO:0007669"/>
    <property type="project" value="InterPro"/>
</dbReference>
<feature type="transmembrane region" description="Helical" evidence="10">
    <location>
        <begin position="6"/>
        <end position="24"/>
    </location>
</feature>
<dbReference type="RefSeq" id="WP_119917546.1">
    <property type="nucleotide sequence ID" value="NZ_CAXGPP010000034.1"/>
</dbReference>
<dbReference type="OrthoDB" id="570124at2"/>
<evidence type="ECO:0000256" key="8">
    <source>
        <dbReference type="ARBA" id="ARBA00023136"/>
    </source>
</evidence>
<evidence type="ECO:0000313" key="13">
    <source>
        <dbReference type="Proteomes" id="UP000283734"/>
    </source>
</evidence>
<evidence type="ECO:0000256" key="7">
    <source>
        <dbReference type="ARBA" id="ARBA00023065"/>
    </source>
</evidence>
<evidence type="ECO:0000256" key="2">
    <source>
        <dbReference type="ARBA" id="ARBA00022448"/>
    </source>
</evidence>
<feature type="transmembrane region" description="Helical" evidence="10">
    <location>
        <begin position="31"/>
        <end position="51"/>
    </location>
</feature>
<comment type="subcellular location">
    <subcellularLocation>
        <location evidence="1">Cell membrane</location>
        <topology evidence="1">Multi-pass membrane protein</topology>
    </subcellularLocation>
</comment>
<proteinExistence type="predicted"/>
<feature type="transmembrane region" description="Helical" evidence="10">
    <location>
        <begin position="273"/>
        <end position="291"/>
    </location>
</feature>
<dbReference type="GO" id="GO:0015297">
    <property type="term" value="F:antiporter activity"/>
    <property type="evidence" value="ECO:0007669"/>
    <property type="project" value="UniProtKB-KW"/>
</dbReference>
<dbReference type="GO" id="GO:0005886">
    <property type="term" value="C:plasma membrane"/>
    <property type="evidence" value="ECO:0007669"/>
    <property type="project" value="UniProtKB-SubCell"/>
</dbReference>
<feature type="transmembrane region" description="Helical" evidence="10">
    <location>
        <begin position="57"/>
        <end position="80"/>
    </location>
</feature>
<evidence type="ECO:0000256" key="3">
    <source>
        <dbReference type="ARBA" id="ARBA00022449"/>
    </source>
</evidence>
<reference evidence="12 13" key="1">
    <citation type="submission" date="2018-09" db="EMBL/GenBank/DDBJ databases">
        <title>Alcanivorax profundi sp. nov., isolated from 1000 m-depth seawater of the Mariana Trench.</title>
        <authorList>
            <person name="Liu J."/>
        </authorList>
    </citation>
    <scope>NUCLEOTIDE SEQUENCE [LARGE SCALE GENOMIC DNA]</scope>
    <source>
        <strain evidence="12 13">MTEO17</strain>
    </source>
</reference>
<feature type="transmembrane region" description="Helical" evidence="10">
    <location>
        <begin position="150"/>
        <end position="173"/>
    </location>
</feature>
<protein>
    <submittedName>
        <fullName evidence="12">Sodium:proton antiporter</fullName>
    </submittedName>
</protein>
<evidence type="ECO:0000256" key="1">
    <source>
        <dbReference type="ARBA" id="ARBA00004651"/>
    </source>
</evidence>
<accession>A0A418Y3D5</accession>
<dbReference type="EMBL" id="QYYA01000001">
    <property type="protein sequence ID" value="RJG20052.1"/>
    <property type="molecule type" value="Genomic_DNA"/>
</dbReference>
<dbReference type="Pfam" id="PF00999">
    <property type="entry name" value="Na_H_Exchanger"/>
    <property type="match status" value="1"/>
</dbReference>
<keyword evidence="4" id="KW-1003">Cell membrane</keyword>
<evidence type="ECO:0000313" key="12">
    <source>
        <dbReference type="EMBL" id="RJG20052.1"/>
    </source>
</evidence>
<evidence type="ECO:0000256" key="5">
    <source>
        <dbReference type="ARBA" id="ARBA00022692"/>
    </source>
</evidence>
<feature type="transmembrane region" description="Helical" evidence="10">
    <location>
        <begin position="92"/>
        <end position="112"/>
    </location>
</feature>
<dbReference type="Gene3D" id="1.20.1530.20">
    <property type="match status" value="1"/>
</dbReference>
<feature type="transmembrane region" description="Helical" evidence="10">
    <location>
        <begin position="365"/>
        <end position="383"/>
    </location>
</feature>
<keyword evidence="5 10" id="KW-0812">Transmembrane</keyword>
<keyword evidence="8 10" id="KW-0472">Membrane</keyword>